<gene>
    <name evidence="2" type="ORF">DHW29_02260</name>
</gene>
<dbReference type="Proteomes" id="UP000263596">
    <property type="component" value="Unassembled WGS sequence"/>
</dbReference>
<evidence type="ECO:0000313" key="2">
    <source>
        <dbReference type="EMBL" id="HCK29124.1"/>
    </source>
</evidence>
<dbReference type="EMBL" id="DPVE01000038">
    <property type="protein sequence ID" value="HCK29124.1"/>
    <property type="molecule type" value="Genomic_DNA"/>
</dbReference>
<name>A0A3D2SK85_9GAMM</name>
<proteinExistence type="predicted"/>
<evidence type="ECO:0000313" key="3">
    <source>
        <dbReference type="Proteomes" id="UP000263596"/>
    </source>
</evidence>
<reference evidence="2 3" key="1">
    <citation type="journal article" date="2018" name="Nat. Biotechnol.">
        <title>A standardized bacterial taxonomy based on genome phylogeny substantially revises the tree of life.</title>
        <authorList>
            <person name="Parks D.H."/>
            <person name="Chuvochina M."/>
            <person name="Waite D.W."/>
            <person name="Rinke C."/>
            <person name="Skarshewski A."/>
            <person name="Chaumeil P.A."/>
            <person name="Hugenholtz P."/>
        </authorList>
    </citation>
    <scope>NUCLEOTIDE SEQUENCE [LARGE SCALE GENOMIC DNA]</scope>
    <source>
        <strain evidence="2">UBA9669</strain>
    </source>
</reference>
<feature type="signal peptide" evidence="1">
    <location>
        <begin position="1"/>
        <end position="29"/>
    </location>
</feature>
<comment type="caution">
    <text evidence="2">The sequence shown here is derived from an EMBL/GenBank/DDBJ whole genome shotgun (WGS) entry which is preliminary data.</text>
</comment>
<evidence type="ECO:0000256" key="1">
    <source>
        <dbReference type="SAM" id="SignalP"/>
    </source>
</evidence>
<feature type="non-terminal residue" evidence="2">
    <location>
        <position position="70"/>
    </location>
</feature>
<accession>A0A3D2SK85</accession>
<protein>
    <submittedName>
        <fullName evidence="2">Uncharacterized protein</fullName>
    </submittedName>
</protein>
<organism evidence="2 3">
    <name type="scientific">Acinetobacter ursingii</name>
    <dbReference type="NCBI Taxonomy" id="108980"/>
    <lineage>
        <taxon>Bacteria</taxon>
        <taxon>Pseudomonadati</taxon>
        <taxon>Pseudomonadota</taxon>
        <taxon>Gammaproteobacteria</taxon>
        <taxon>Moraxellales</taxon>
        <taxon>Moraxellaceae</taxon>
        <taxon>Acinetobacter</taxon>
    </lineage>
</organism>
<dbReference type="AlphaFoldDB" id="A0A3D2SK85"/>
<keyword evidence="1" id="KW-0732">Signal</keyword>
<sequence length="70" mass="8167">MADFRKISKRWCAIFGVIALIMHTLSAQAAWLAERPFAQKIKQKFEQRTTENNSLSSQYLQVDGMQRSYQ</sequence>
<feature type="chain" id="PRO_5017647216" evidence="1">
    <location>
        <begin position="30"/>
        <end position="70"/>
    </location>
</feature>